<evidence type="ECO:0000313" key="2">
    <source>
        <dbReference type="EMBL" id="AIY82925.1"/>
    </source>
</evidence>
<evidence type="ECO:0000313" key="3">
    <source>
        <dbReference type="Proteomes" id="UP000030635"/>
    </source>
</evidence>
<sequence length="155" mass="17477">MLHLSFLELVFRAIPESFALIFGMYIFSNTTIKLSNYIISSLILASSAYLVRFLPITYGINTIISIIVLIGISIYISNNTLLRAVRGGILSIVLLFICEGINMLILQSIYGDRLTYIFKNPVTKIIYGLPSLIIFIIILIVVKIIMNKRKAKEND</sequence>
<name>A0A0A7FVG9_9CLOT</name>
<feature type="transmembrane region" description="Helical" evidence="1">
    <location>
        <begin position="34"/>
        <end position="52"/>
    </location>
</feature>
<gene>
    <name evidence="2" type="ORF">U729_2378</name>
</gene>
<accession>A0A0A7FVG9</accession>
<keyword evidence="3" id="KW-1185">Reference proteome</keyword>
<dbReference type="STRING" id="1561.NPD11_644"/>
<dbReference type="HOGENOM" id="CLU_135084_1_0_9"/>
<dbReference type="OrthoDB" id="1787445at2"/>
<dbReference type="EMBL" id="CP006905">
    <property type="protein sequence ID" value="AIY82925.1"/>
    <property type="molecule type" value="Genomic_DNA"/>
</dbReference>
<dbReference type="eggNOG" id="ENOG5033NXY">
    <property type="taxonomic scope" value="Bacteria"/>
</dbReference>
<keyword evidence="1" id="KW-0472">Membrane</keyword>
<reference evidence="2 3" key="1">
    <citation type="journal article" date="2015" name="Infect. Genet. Evol.">
        <title>Genomic sequences of six botulinum neurotoxin-producing strains representing three clostridial species illustrate the mobility and diversity of botulinum neurotoxin genes.</title>
        <authorList>
            <person name="Smith T.J."/>
            <person name="Hill K.K."/>
            <person name="Xie G."/>
            <person name="Foley B.T."/>
            <person name="Williamson C.H."/>
            <person name="Foster J.T."/>
            <person name="Johnson S.L."/>
            <person name="Chertkov O."/>
            <person name="Teshima H."/>
            <person name="Gibbons H.S."/>
            <person name="Johnsky L.A."/>
            <person name="Karavis M.A."/>
            <person name="Smith L.A."/>
        </authorList>
    </citation>
    <scope>NUCLEOTIDE SEQUENCE [LARGE SCALE GENOMIC DNA]</scope>
    <source>
        <strain evidence="2 3">Sullivan</strain>
    </source>
</reference>
<feature type="transmembrane region" description="Helical" evidence="1">
    <location>
        <begin position="6"/>
        <end position="27"/>
    </location>
</feature>
<feature type="transmembrane region" description="Helical" evidence="1">
    <location>
        <begin position="88"/>
        <end position="110"/>
    </location>
</feature>
<protein>
    <submittedName>
        <fullName evidence="2">Putative membrane protein</fullName>
    </submittedName>
</protein>
<proteinExistence type="predicted"/>
<feature type="transmembrane region" description="Helical" evidence="1">
    <location>
        <begin position="58"/>
        <end position="76"/>
    </location>
</feature>
<keyword evidence="1" id="KW-1133">Transmembrane helix</keyword>
<dbReference type="KEGG" id="cbv:U729_2378"/>
<organism evidence="2 3">
    <name type="scientific">Clostridium baratii str. Sullivan</name>
    <dbReference type="NCBI Taxonomy" id="1415775"/>
    <lineage>
        <taxon>Bacteria</taxon>
        <taxon>Bacillati</taxon>
        <taxon>Bacillota</taxon>
        <taxon>Clostridia</taxon>
        <taxon>Eubacteriales</taxon>
        <taxon>Clostridiaceae</taxon>
        <taxon>Clostridium</taxon>
    </lineage>
</organism>
<keyword evidence="1" id="KW-0812">Transmembrane</keyword>
<evidence type="ECO:0000256" key="1">
    <source>
        <dbReference type="SAM" id="Phobius"/>
    </source>
</evidence>
<dbReference type="RefSeq" id="WP_039315253.1">
    <property type="nucleotide sequence ID" value="NZ_CP006905.1"/>
</dbReference>
<dbReference type="Proteomes" id="UP000030635">
    <property type="component" value="Chromosome"/>
</dbReference>
<dbReference type="AlphaFoldDB" id="A0A0A7FVG9"/>
<feature type="transmembrane region" description="Helical" evidence="1">
    <location>
        <begin position="125"/>
        <end position="146"/>
    </location>
</feature>